<dbReference type="Pfam" id="PF00857">
    <property type="entry name" value="Isochorismatase"/>
    <property type="match status" value="1"/>
</dbReference>
<organism evidence="4 5">
    <name type="scientific">Guptibacillus hwajinpoensis</name>
    <dbReference type="NCBI Taxonomy" id="208199"/>
    <lineage>
        <taxon>Bacteria</taxon>
        <taxon>Bacillati</taxon>
        <taxon>Bacillota</taxon>
        <taxon>Bacilli</taxon>
        <taxon>Bacillales</taxon>
        <taxon>Guptibacillaceae</taxon>
        <taxon>Guptibacillus</taxon>
    </lineage>
</organism>
<keyword evidence="2 4" id="KW-0378">Hydrolase</keyword>
<evidence type="ECO:0000256" key="1">
    <source>
        <dbReference type="ARBA" id="ARBA00006336"/>
    </source>
</evidence>
<proteinExistence type="inferred from homology"/>
<dbReference type="InterPro" id="IPR050272">
    <property type="entry name" value="Isochorismatase-like_hydrls"/>
</dbReference>
<reference evidence="4 5" key="1">
    <citation type="submission" date="2019-04" db="EMBL/GenBank/DDBJ databases">
        <title>Genome sequence of Bacillus hwajinpoensis strain Y2.</title>
        <authorList>
            <person name="Fair J.L."/>
            <person name="Maclea K.S."/>
        </authorList>
    </citation>
    <scope>NUCLEOTIDE SEQUENCE [LARGE SCALE GENOMIC DNA]</scope>
    <source>
        <strain evidence="4 5">Y2</strain>
    </source>
</reference>
<dbReference type="InterPro" id="IPR036380">
    <property type="entry name" value="Isochorismatase-like_sf"/>
</dbReference>
<evidence type="ECO:0000313" key="5">
    <source>
        <dbReference type="Proteomes" id="UP000310541"/>
    </source>
</evidence>
<dbReference type="OrthoDB" id="257098at2"/>
<gene>
    <name evidence="4" type="ORF">FBF83_05950</name>
</gene>
<comment type="similarity">
    <text evidence="1">Belongs to the isochorismatase family.</text>
</comment>
<feature type="domain" description="Isochorismatase-like" evidence="3">
    <location>
        <begin position="5"/>
        <end position="176"/>
    </location>
</feature>
<comment type="caution">
    <text evidence="4">The sequence shown here is derived from an EMBL/GenBank/DDBJ whole genome shotgun (WGS) entry which is preliminary data.</text>
</comment>
<dbReference type="Proteomes" id="UP000310541">
    <property type="component" value="Unassembled WGS sequence"/>
</dbReference>
<dbReference type="CDD" id="cd01014">
    <property type="entry name" value="nicotinamidase_related"/>
    <property type="match status" value="1"/>
</dbReference>
<sequence>MRSKALVIVDVQQAFEDNKWGNRNNILAEDNIRKILSLWRNTENPVIYIQHQSDDPNSLFHPENKGFGIKDIVRPKKGEPIFTKKVNSGFIGTNLEAYLHEKNITDVVITGLTTAHCVSTTTRMSGNLGFNTFLISDAIATYGLTDQNGTYHNAEQIHELTLATLHDEFATILSTEELIKEFKLEKRFSENVTRNT</sequence>
<evidence type="ECO:0000259" key="3">
    <source>
        <dbReference type="Pfam" id="PF00857"/>
    </source>
</evidence>
<evidence type="ECO:0000313" key="4">
    <source>
        <dbReference type="EMBL" id="TKD72328.1"/>
    </source>
</evidence>
<evidence type="ECO:0000256" key="2">
    <source>
        <dbReference type="ARBA" id="ARBA00022801"/>
    </source>
</evidence>
<dbReference type="GO" id="GO:0016787">
    <property type="term" value="F:hydrolase activity"/>
    <property type="evidence" value="ECO:0007669"/>
    <property type="project" value="UniProtKB-KW"/>
</dbReference>
<dbReference type="RefSeq" id="WP_136946179.1">
    <property type="nucleotide sequence ID" value="NZ_SWFM01000001.1"/>
</dbReference>
<dbReference type="PANTHER" id="PTHR43540">
    <property type="entry name" value="PEROXYUREIDOACRYLATE/UREIDOACRYLATE AMIDOHYDROLASE-RELATED"/>
    <property type="match status" value="1"/>
</dbReference>
<name>A0A4V6WS19_9BACL</name>
<dbReference type="Gene3D" id="3.40.50.850">
    <property type="entry name" value="Isochorismatase-like"/>
    <property type="match status" value="1"/>
</dbReference>
<dbReference type="PANTHER" id="PTHR43540:SF1">
    <property type="entry name" value="ISOCHORISMATASE HYDROLASE"/>
    <property type="match status" value="1"/>
</dbReference>
<dbReference type="InterPro" id="IPR000868">
    <property type="entry name" value="Isochorismatase-like_dom"/>
</dbReference>
<dbReference type="SUPFAM" id="SSF52499">
    <property type="entry name" value="Isochorismatase-like hydrolases"/>
    <property type="match status" value="1"/>
</dbReference>
<accession>A0A4V6WS19</accession>
<dbReference type="AlphaFoldDB" id="A0A4V6WS19"/>
<dbReference type="EMBL" id="SWFM01000001">
    <property type="protein sequence ID" value="TKD72328.1"/>
    <property type="molecule type" value="Genomic_DNA"/>
</dbReference>
<protein>
    <submittedName>
        <fullName evidence="4">Cysteine hydrolase</fullName>
    </submittedName>
</protein>